<keyword evidence="2" id="KW-1185">Reference proteome</keyword>
<name>W0UZ47_9BURK</name>
<dbReference type="Proteomes" id="UP000027604">
    <property type="component" value="Chromosome I"/>
</dbReference>
<dbReference type="HOGENOM" id="CLU_3290891_0_0_4"/>
<dbReference type="STRING" id="1349767.GJA_1181"/>
<evidence type="ECO:0000313" key="2">
    <source>
        <dbReference type="Proteomes" id="UP000027604"/>
    </source>
</evidence>
<dbReference type="EMBL" id="HG322949">
    <property type="protein sequence ID" value="CDG81834.1"/>
    <property type="molecule type" value="Genomic_DNA"/>
</dbReference>
<gene>
    <name evidence="1" type="ORF">GJA_1181</name>
</gene>
<accession>W0UZ47</accession>
<reference evidence="1 2" key="1">
    <citation type="journal article" date="2015" name="Genome Announc.">
        <title>Genome Sequence of Mushroom Soft-Rot Pathogen Janthinobacterium agaricidamnosum.</title>
        <authorList>
            <person name="Graupner K."/>
            <person name="Lackner G."/>
            <person name="Hertweck C."/>
        </authorList>
    </citation>
    <scope>NUCLEOTIDE SEQUENCE [LARGE SCALE GENOMIC DNA]</scope>
    <source>
        <strain evidence="2">NBRC 102515 / DSM 9628</strain>
    </source>
</reference>
<proteinExistence type="predicted"/>
<evidence type="ECO:0000313" key="1">
    <source>
        <dbReference type="EMBL" id="CDG81834.1"/>
    </source>
</evidence>
<protein>
    <submittedName>
        <fullName evidence="1">Uncharacterized protein</fullName>
    </submittedName>
</protein>
<dbReference type="PATRIC" id="fig|1349767.4.peg.2901"/>
<dbReference type="KEGG" id="jag:GJA_1181"/>
<organism evidence="1 2">
    <name type="scientific">Janthinobacterium agaricidamnosum NBRC 102515 = DSM 9628</name>
    <dbReference type="NCBI Taxonomy" id="1349767"/>
    <lineage>
        <taxon>Bacteria</taxon>
        <taxon>Pseudomonadati</taxon>
        <taxon>Pseudomonadota</taxon>
        <taxon>Betaproteobacteria</taxon>
        <taxon>Burkholderiales</taxon>
        <taxon>Oxalobacteraceae</taxon>
        <taxon>Janthinobacterium</taxon>
    </lineage>
</organism>
<sequence>MAPERQKALLATRKQRFLSFLAPQLACRGRCGCEYLKQSV</sequence>
<dbReference type="AlphaFoldDB" id="W0UZ47"/>